<keyword evidence="3" id="KW-1003">Cell membrane</keyword>
<accession>A0AAW0TN98</accession>
<feature type="region of interest" description="Disordered" evidence="8">
    <location>
        <begin position="43"/>
        <end position="166"/>
    </location>
</feature>
<evidence type="ECO:0000313" key="11">
    <source>
        <dbReference type="Proteomes" id="UP001487740"/>
    </source>
</evidence>
<evidence type="ECO:0008006" key="12">
    <source>
        <dbReference type="Google" id="ProtNLM"/>
    </source>
</evidence>
<reference evidence="10 11" key="1">
    <citation type="submission" date="2023-03" db="EMBL/GenBank/DDBJ databases">
        <title>High-quality genome of Scylla paramamosain provides insights in environmental adaptation.</title>
        <authorList>
            <person name="Zhang L."/>
        </authorList>
    </citation>
    <scope>NUCLEOTIDE SEQUENCE [LARGE SCALE GENOMIC DNA]</scope>
    <source>
        <strain evidence="10">LZ_2023a</strain>
        <tissue evidence="10">Muscle</tissue>
    </source>
</reference>
<protein>
    <recommendedName>
        <fullName evidence="12">Urea transporter</fullName>
    </recommendedName>
</protein>
<feature type="transmembrane region" description="Helical" evidence="9">
    <location>
        <begin position="425"/>
        <end position="451"/>
    </location>
</feature>
<dbReference type="InterPro" id="IPR004937">
    <property type="entry name" value="Urea_transporter"/>
</dbReference>
<evidence type="ECO:0000256" key="3">
    <source>
        <dbReference type="ARBA" id="ARBA00022475"/>
    </source>
</evidence>
<keyword evidence="4 9" id="KW-0812">Transmembrane</keyword>
<keyword evidence="5 9" id="KW-1133">Transmembrane helix</keyword>
<feature type="transmembrane region" description="Helical" evidence="9">
    <location>
        <begin position="520"/>
        <end position="537"/>
    </location>
</feature>
<dbReference type="EMBL" id="JARAKH010000028">
    <property type="protein sequence ID" value="KAK8388563.1"/>
    <property type="molecule type" value="Genomic_DNA"/>
</dbReference>
<dbReference type="GO" id="GO:0005886">
    <property type="term" value="C:plasma membrane"/>
    <property type="evidence" value="ECO:0007669"/>
    <property type="project" value="UniProtKB-SubCell"/>
</dbReference>
<evidence type="ECO:0000313" key="10">
    <source>
        <dbReference type="EMBL" id="KAK8388563.1"/>
    </source>
</evidence>
<dbReference type="Proteomes" id="UP001487740">
    <property type="component" value="Unassembled WGS sequence"/>
</dbReference>
<comment type="catalytic activity">
    <reaction evidence="7">
        <text>urea(in) = urea(out)</text>
        <dbReference type="Rhea" id="RHEA:32799"/>
        <dbReference type="ChEBI" id="CHEBI:16199"/>
    </reaction>
</comment>
<evidence type="ECO:0000256" key="9">
    <source>
        <dbReference type="SAM" id="Phobius"/>
    </source>
</evidence>
<keyword evidence="6 9" id="KW-0472">Membrane</keyword>
<feature type="transmembrane region" description="Helical" evidence="9">
    <location>
        <begin position="362"/>
        <end position="380"/>
    </location>
</feature>
<dbReference type="AlphaFoldDB" id="A0AAW0TN98"/>
<sequence length="582" mass="62034">MGNRSSKTSVIRTGIWPISRDIFRDIFLGTEVSVRTVSPVDETIRDVPHEDEGGYSTTCSPVSLDDPALETTPDRQHSEGMPLHASPSSNSNHKHSSILFQSSPGRHSRGHSTFSQGPLDDQLEGEGRGPAKVSAIPERQDEEDTGVTLNMDDSSEYSDDVKKRSGTSGMKDTFHFPTVEDESAVSRVLFEPVKATNCVINMEDFIQKLPSVSGWLIGDAPAVREALAKFSWKSPVVVVKVIDSVLRGIAQVAFGNNPLTGLLILIGLFVGNVYSGLGAILCSLTAIFTAKVLNWQDDAVAAGHSNFNAVLIGTVTTALYPSVFGEAMPLPVWGYMVIAAVFTVCVMGGLGRIMEGHNIPALTLPFNIAVSTTFLCMKMAGYGTTTDSPSADLVAEEAIHWGQVFRGTLLAAGHVWAVEDVACSCLVYLALFIFSPILALASYVGAALGTFSGLLVSSSPYAAVYHGVWGYNGFLAAGSISFFMVPNPRILLLAAINAVFATFIQSALNPVYAANGLPVFTFPFCLASVLMLAAAMASGPPSLRVGNPTFPELHLVQHKEKSSAKTPEPTKNADDAVTQPML</sequence>
<organism evidence="10 11">
    <name type="scientific">Scylla paramamosain</name>
    <name type="common">Mud crab</name>
    <dbReference type="NCBI Taxonomy" id="85552"/>
    <lineage>
        <taxon>Eukaryota</taxon>
        <taxon>Metazoa</taxon>
        <taxon>Ecdysozoa</taxon>
        <taxon>Arthropoda</taxon>
        <taxon>Crustacea</taxon>
        <taxon>Multicrustacea</taxon>
        <taxon>Malacostraca</taxon>
        <taxon>Eumalacostraca</taxon>
        <taxon>Eucarida</taxon>
        <taxon>Decapoda</taxon>
        <taxon>Pleocyemata</taxon>
        <taxon>Brachyura</taxon>
        <taxon>Eubrachyura</taxon>
        <taxon>Portunoidea</taxon>
        <taxon>Portunidae</taxon>
        <taxon>Portuninae</taxon>
        <taxon>Scylla</taxon>
    </lineage>
</organism>
<comment type="subcellular location">
    <subcellularLocation>
        <location evidence="1">Cell membrane</location>
        <topology evidence="1">Multi-pass membrane protein</topology>
    </subcellularLocation>
</comment>
<feature type="compositionally biased region" description="Polar residues" evidence="8">
    <location>
        <begin position="98"/>
        <end position="116"/>
    </location>
</feature>
<evidence type="ECO:0000256" key="8">
    <source>
        <dbReference type="SAM" id="MobiDB-lite"/>
    </source>
</evidence>
<dbReference type="PANTHER" id="PTHR10464:SF4">
    <property type="entry name" value="UREA TRANSPORTER"/>
    <property type="match status" value="1"/>
</dbReference>
<evidence type="ECO:0000256" key="1">
    <source>
        <dbReference type="ARBA" id="ARBA00004651"/>
    </source>
</evidence>
<feature type="transmembrane region" description="Helical" evidence="9">
    <location>
        <begin position="400"/>
        <end position="418"/>
    </location>
</feature>
<feature type="transmembrane region" description="Helical" evidence="9">
    <location>
        <begin position="262"/>
        <end position="288"/>
    </location>
</feature>
<name>A0AAW0TN98_SCYPA</name>
<evidence type="ECO:0000256" key="6">
    <source>
        <dbReference type="ARBA" id="ARBA00023136"/>
    </source>
</evidence>
<feature type="transmembrane region" description="Helical" evidence="9">
    <location>
        <begin position="463"/>
        <end position="483"/>
    </location>
</feature>
<dbReference type="GO" id="GO:0015204">
    <property type="term" value="F:urea transmembrane transporter activity"/>
    <property type="evidence" value="ECO:0007669"/>
    <property type="project" value="InterPro"/>
</dbReference>
<comment type="caution">
    <text evidence="10">The sequence shown here is derived from an EMBL/GenBank/DDBJ whole genome shotgun (WGS) entry which is preliminary data.</text>
</comment>
<feature type="transmembrane region" description="Helical" evidence="9">
    <location>
        <begin position="490"/>
        <end position="508"/>
    </location>
</feature>
<dbReference type="Gene3D" id="1.10.3430.10">
    <property type="entry name" value="Ammonium transporter AmtB like domains"/>
    <property type="match status" value="1"/>
</dbReference>
<feature type="transmembrane region" description="Helical" evidence="9">
    <location>
        <begin position="300"/>
        <end position="320"/>
    </location>
</feature>
<evidence type="ECO:0000256" key="4">
    <source>
        <dbReference type="ARBA" id="ARBA00022692"/>
    </source>
</evidence>
<proteinExistence type="inferred from homology"/>
<dbReference type="PANTHER" id="PTHR10464">
    <property type="entry name" value="UREA TRANSPORTER"/>
    <property type="match status" value="1"/>
</dbReference>
<evidence type="ECO:0000256" key="2">
    <source>
        <dbReference type="ARBA" id="ARBA00005914"/>
    </source>
</evidence>
<dbReference type="InterPro" id="IPR029020">
    <property type="entry name" value="Ammonium/urea_transptr"/>
</dbReference>
<feature type="compositionally biased region" description="Basic and acidic residues" evidence="8">
    <location>
        <begin position="43"/>
        <end position="52"/>
    </location>
</feature>
<evidence type="ECO:0000256" key="7">
    <source>
        <dbReference type="ARBA" id="ARBA00033993"/>
    </source>
</evidence>
<comment type="similarity">
    <text evidence="2">Belongs to the urea transporter family.</text>
</comment>
<gene>
    <name evidence="10" type="ORF">O3P69_020506</name>
</gene>
<keyword evidence="11" id="KW-1185">Reference proteome</keyword>
<dbReference type="Pfam" id="PF03253">
    <property type="entry name" value="UT"/>
    <property type="match status" value="1"/>
</dbReference>
<feature type="transmembrane region" description="Helical" evidence="9">
    <location>
        <begin position="332"/>
        <end position="350"/>
    </location>
</feature>
<evidence type="ECO:0000256" key="5">
    <source>
        <dbReference type="ARBA" id="ARBA00022989"/>
    </source>
</evidence>
<feature type="region of interest" description="Disordered" evidence="8">
    <location>
        <begin position="557"/>
        <end position="582"/>
    </location>
</feature>